<comment type="caution">
    <text evidence="1">The sequence shown here is derived from an EMBL/GenBank/DDBJ whole genome shotgun (WGS) entry which is preliminary data.</text>
</comment>
<dbReference type="InterPro" id="IPR035936">
    <property type="entry name" value="BB2672"/>
</dbReference>
<evidence type="ECO:0000313" key="2">
    <source>
        <dbReference type="Proteomes" id="UP000305906"/>
    </source>
</evidence>
<dbReference type="SUPFAM" id="SSF160519">
    <property type="entry name" value="BB2672-like"/>
    <property type="match status" value="1"/>
</dbReference>
<proteinExistence type="predicted"/>
<dbReference type="Proteomes" id="UP000305906">
    <property type="component" value="Unassembled WGS sequence"/>
</dbReference>
<accession>A0A5R9FVI0</accession>
<name>A0A5R9FVI0_9ACTN</name>
<dbReference type="InterPro" id="IPR009569">
    <property type="entry name" value="AA_synth_put"/>
</dbReference>
<reference evidence="1 2" key="1">
    <citation type="submission" date="2019-05" db="EMBL/GenBank/DDBJ databases">
        <title>Streptomyces sp. NEAU-C151, a novel actinomycete isolated from soil.</title>
        <authorList>
            <person name="Han L."/>
            <person name="Jiang H."/>
        </authorList>
    </citation>
    <scope>NUCLEOTIDE SEQUENCE [LARGE SCALE GENOMIC DNA]</scope>
    <source>
        <strain evidence="1 2">NEAU-C151</strain>
    </source>
</reference>
<gene>
    <name evidence="1" type="ORF">FE633_00470</name>
</gene>
<dbReference type="RefSeq" id="WP_138042969.1">
    <property type="nucleotide sequence ID" value="NZ_VBZC01000001.1"/>
</dbReference>
<sequence length="208" mass="22476">MTARVRRICTVVEDVVTELRRPVATPVRRAAVAAVITNPWSGRGVVADLNEEVVRVAPLVAHELTSRLLDALGGADRVQAFGKAAIVGLGGETEHAGALIHTPYFGNLFREITEGSSVIVFSDERAEAGAPLTVPMWHKVHAATRSHYQTITVRVPDAPRADEIVVIAAASTGGRPNARIGDRSSDPQVRLADHPRSRYKLENLETVR</sequence>
<keyword evidence="2" id="KW-1185">Reference proteome</keyword>
<protein>
    <submittedName>
        <fullName evidence="1">Amino acid synthesis family protein</fullName>
    </submittedName>
</protein>
<organism evidence="1 2">
    <name type="scientific">Streptomyces montanus</name>
    <dbReference type="NCBI Taxonomy" id="2580423"/>
    <lineage>
        <taxon>Bacteria</taxon>
        <taxon>Bacillati</taxon>
        <taxon>Actinomycetota</taxon>
        <taxon>Actinomycetes</taxon>
        <taxon>Kitasatosporales</taxon>
        <taxon>Streptomycetaceae</taxon>
        <taxon>Streptomyces</taxon>
    </lineage>
</organism>
<dbReference type="AlphaFoldDB" id="A0A5R9FVI0"/>
<dbReference type="EMBL" id="VBZC01000001">
    <property type="protein sequence ID" value="TLS47997.1"/>
    <property type="molecule type" value="Genomic_DNA"/>
</dbReference>
<dbReference type="Gene3D" id="3.30.1330.110">
    <property type="entry name" value="BB2672"/>
    <property type="match status" value="1"/>
</dbReference>
<evidence type="ECO:0000313" key="1">
    <source>
        <dbReference type="EMBL" id="TLS47997.1"/>
    </source>
</evidence>
<dbReference type="Pfam" id="PF06684">
    <property type="entry name" value="AA_synth"/>
    <property type="match status" value="1"/>
</dbReference>